<dbReference type="EMBL" id="JAGHKO010000011">
    <property type="protein sequence ID" value="MBO9204123.1"/>
    <property type="molecule type" value="Genomic_DNA"/>
</dbReference>
<feature type="signal peptide" evidence="1">
    <location>
        <begin position="1"/>
        <end position="23"/>
    </location>
</feature>
<sequence>MNKYLLIVVSCLVCFLFALPGFSQDNQDNQWLKGTWNGVYYGEKSMLTKSFDTRLQVTKVNGAQFEGVVQAILPTDTTVRLHTRIVGRIYENHLMTKLKEVVYFKDPPGQYSWAKNCNLCDSMKYTIEKRGDSVVLEGERKCDTLCSIVARYTKNIGALEAEPAYLYQPDISLRQFTIKIATSFSFVKPVYKDSLAGRDHLAGRAVEKPIRYDINSDSAEIWFMDNGIVDGDTISVYYNGQLIVPSLCLKVKPFAIKVPVYPGYPNLLVVYAESLGSLPPNTAYVRILYGKKEQSFLLSSTMSKSGSIELINNSAPK</sequence>
<comment type="caution">
    <text evidence="2">The sequence shown here is derived from an EMBL/GenBank/DDBJ whole genome shotgun (WGS) entry which is preliminary data.</text>
</comment>
<evidence type="ECO:0000313" key="3">
    <source>
        <dbReference type="Proteomes" id="UP000677244"/>
    </source>
</evidence>
<gene>
    <name evidence="2" type="ORF">J7I42_27800</name>
</gene>
<feature type="chain" id="PRO_5047093917" description="DUF3108 domain-containing protein" evidence="1">
    <location>
        <begin position="24"/>
        <end position="317"/>
    </location>
</feature>
<dbReference type="Proteomes" id="UP000677244">
    <property type="component" value="Unassembled WGS sequence"/>
</dbReference>
<dbReference type="RefSeq" id="WP_209142378.1">
    <property type="nucleotide sequence ID" value="NZ_JAGHKO010000011.1"/>
</dbReference>
<name>A0ABS3Z1V1_9BACT</name>
<accession>A0ABS3Z1V1</accession>
<reference evidence="2 3" key="1">
    <citation type="submission" date="2021-03" db="EMBL/GenBank/DDBJ databases">
        <title>Assistant Professor.</title>
        <authorList>
            <person name="Huq M.A."/>
        </authorList>
    </citation>
    <scope>NUCLEOTIDE SEQUENCE [LARGE SCALE GENOMIC DNA]</scope>
    <source>
        <strain evidence="2 3">MAH-29</strain>
    </source>
</reference>
<proteinExistence type="predicted"/>
<organism evidence="2 3">
    <name type="scientific">Niastella soli</name>
    <dbReference type="NCBI Taxonomy" id="2821487"/>
    <lineage>
        <taxon>Bacteria</taxon>
        <taxon>Pseudomonadati</taxon>
        <taxon>Bacteroidota</taxon>
        <taxon>Chitinophagia</taxon>
        <taxon>Chitinophagales</taxon>
        <taxon>Chitinophagaceae</taxon>
        <taxon>Niastella</taxon>
    </lineage>
</organism>
<evidence type="ECO:0000313" key="2">
    <source>
        <dbReference type="EMBL" id="MBO9204123.1"/>
    </source>
</evidence>
<protein>
    <recommendedName>
        <fullName evidence="4">DUF3108 domain-containing protein</fullName>
    </recommendedName>
</protein>
<evidence type="ECO:0008006" key="4">
    <source>
        <dbReference type="Google" id="ProtNLM"/>
    </source>
</evidence>
<keyword evidence="3" id="KW-1185">Reference proteome</keyword>
<keyword evidence="1" id="KW-0732">Signal</keyword>
<evidence type="ECO:0000256" key="1">
    <source>
        <dbReference type="SAM" id="SignalP"/>
    </source>
</evidence>